<dbReference type="PANTHER" id="PTHR30383:SF5">
    <property type="entry name" value="SGNH HYDROLASE-TYPE ESTERASE DOMAIN-CONTAINING PROTEIN"/>
    <property type="match status" value="1"/>
</dbReference>
<reference evidence="4" key="1">
    <citation type="submission" date="2015-01" db="EMBL/GenBank/DDBJ databases">
        <title>Flavisolibacter sp./LCS9/ whole genome sequencing.</title>
        <authorList>
            <person name="Kim M.K."/>
            <person name="Srinivasan S."/>
            <person name="Lee J.-J."/>
        </authorList>
    </citation>
    <scope>NUCLEOTIDE SEQUENCE [LARGE SCALE GENOMIC DNA]</scope>
    <source>
        <strain evidence="4">LCS9</strain>
    </source>
</reference>
<dbReference type="Proteomes" id="UP000077177">
    <property type="component" value="Chromosome"/>
</dbReference>
<dbReference type="Gene3D" id="3.40.50.1110">
    <property type="entry name" value="SGNH hydrolase"/>
    <property type="match status" value="1"/>
</dbReference>
<accession>A0A172TSC6</accession>
<evidence type="ECO:0000259" key="2">
    <source>
        <dbReference type="Pfam" id="PF13472"/>
    </source>
</evidence>
<keyword evidence="4" id="KW-1185">Reference proteome</keyword>
<evidence type="ECO:0000313" key="4">
    <source>
        <dbReference type="Proteomes" id="UP000077177"/>
    </source>
</evidence>
<feature type="signal peptide" evidence="1">
    <location>
        <begin position="1"/>
        <end position="20"/>
    </location>
</feature>
<dbReference type="EMBL" id="CP011390">
    <property type="protein sequence ID" value="ANE49989.1"/>
    <property type="molecule type" value="Genomic_DNA"/>
</dbReference>
<dbReference type="SUPFAM" id="SSF52266">
    <property type="entry name" value="SGNH hydrolase"/>
    <property type="match status" value="1"/>
</dbReference>
<dbReference type="InterPro" id="IPR051532">
    <property type="entry name" value="Ester_Hydrolysis_Enzymes"/>
</dbReference>
<keyword evidence="1" id="KW-0732">Signal</keyword>
<evidence type="ECO:0000313" key="3">
    <source>
        <dbReference type="EMBL" id="ANE49989.1"/>
    </source>
</evidence>
<gene>
    <name evidence="3" type="ORF">SY85_05245</name>
</gene>
<proteinExistence type="predicted"/>
<dbReference type="KEGG" id="fla:SY85_05245"/>
<dbReference type="RefSeq" id="WP_066402151.1">
    <property type="nucleotide sequence ID" value="NZ_CP011390.1"/>
</dbReference>
<dbReference type="GO" id="GO:0004622">
    <property type="term" value="F:phosphatidylcholine lysophospholipase activity"/>
    <property type="evidence" value="ECO:0007669"/>
    <property type="project" value="TreeGrafter"/>
</dbReference>
<dbReference type="PANTHER" id="PTHR30383">
    <property type="entry name" value="THIOESTERASE 1/PROTEASE 1/LYSOPHOSPHOLIPASE L1"/>
    <property type="match status" value="1"/>
</dbReference>
<name>A0A172TSC6_9BACT</name>
<feature type="chain" id="PRO_5008001066" evidence="1">
    <location>
        <begin position="21"/>
        <end position="226"/>
    </location>
</feature>
<dbReference type="InterPro" id="IPR013830">
    <property type="entry name" value="SGNH_hydro"/>
</dbReference>
<dbReference type="InterPro" id="IPR036514">
    <property type="entry name" value="SGNH_hydro_sf"/>
</dbReference>
<evidence type="ECO:0000256" key="1">
    <source>
        <dbReference type="SAM" id="SignalP"/>
    </source>
</evidence>
<protein>
    <submittedName>
        <fullName evidence="3">Sialate O-acetylesterase</fullName>
    </submittedName>
</protein>
<reference evidence="3 4" key="2">
    <citation type="journal article" date="2016" name="Int. J. Syst. Evol. Microbiol.">
        <title>Flavisolibacter tropicus sp. nov., isolated from tropical soil.</title>
        <authorList>
            <person name="Lee J.J."/>
            <person name="Kang M.S."/>
            <person name="Kim G.S."/>
            <person name="Lee C.S."/>
            <person name="Lim S."/>
            <person name="Lee J."/>
            <person name="Roh S.H."/>
            <person name="Kang H."/>
            <person name="Ha J.M."/>
            <person name="Bae S."/>
            <person name="Jung H.Y."/>
            <person name="Kim M.K."/>
        </authorList>
    </citation>
    <scope>NUCLEOTIDE SEQUENCE [LARGE SCALE GENOMIC DNA]</scope>
    <source>
        <strain evidence="3 4">LCS9</strain>
    </source>
</reference>
<feature type="domain" description="SGNH hydrolase-type esterase" evidence="2">
    <location>
        <begin position="53"/>
        <end position="214"/>
    </location>
</feature>
<dbReference type="STRING" id="1492898.SY85_05245"/>
<dbReference type="AlphaFoldDB" id="A0A172TSC6"/>
<dbReference type="Pfam" id="PF13472">
    <property type="entry name" value="Lipase_GDSL_2"/>
    <property type="match status" value="1"/>
</dbReference>
<dbReference type="OrthoDB" id="9790057at2"/>
<organism evidence="3 4">
    <name type="scientific">Flavisolibacter tropicus</name>
    <dbReference type="NCBI Taxonomy" id="1492898"/>
    <lineage>
        <taxon>Bacteria</taxon>
        <taxon>Pseudomonadati</taxon>
        <taxon>Bacteroidota</taxon>
        <taxon>Chitinophagia</taxon>
        <taxon>Chitinophagales</taxon>
        <taxon>Chitinophagaceae</taxon>
        <taxon>Flavisolibacter</taxon>
    </lineage>
</organism>
<sequence>MRLQSLWLLVLCICMNQMVAAQPGVDTSYRTTYYEQKVTMFRLQPDSKDEIIFLGDSITDIAEWAEIWRNRKVRNRGISSDNTFGVLARLDEVLSGKPRKIFIMIGINDIARNTPDTVIVANYKKMLERIKQTSPATKVYVQSVLPTNSGFTEFIRHQNKDEHIRYVNQALQNLATSTGCTYVDLYSSFLDATGKLDNRYTNDGLHINGYGYALWKQILEAKGYMK</sequence>